<dbReference type="InterPro" id="IPR023561">
    <property type="entry name" value="Carbonic_anhydrase_a-class"/>
</dbReference>
<dbReference type="InterPro" id="IPR018338">
    <property type="entry name" value="Carbonic_anhydrase_a-class_CS"/>
</dbReference>
<comment type="caution">
    <text evidence="12">The sequence shown here is derived from an EMBL/GenBank/DDBJ whole genome shotgun (WGS) entry which is preliminary data.</text>
</comment>
<dbReference type="EMBL" id="JAIWIU010000099">
    <property type="protein sequence ID" value="MCA2017249.1"/>
    <property type="molecule type" value="Genomic_DNA"/>
</dbReference>
<sequence length="239" mass="26346">MKKLSIVVAMGALFSSATMASEWSYEGESGPQHWGKVSQTCQTGKNQSPINIEHTTEAKLKGVDVDYQGVVTSLVNNGHTLQASVSGNNTVRIDGKVFTLKQFHFHTPSENLIKSRQYPLEAHFVNADEQGNLAVIAVMYEVGKVNPQLTTLGKTLPTKGNSVSITETLPVAKLLPNTDNYYRFNGSLTTPPCSEGVRWIVLKESKMISGDQKVTWNKMMGNNNRPIQAYNARMVLDKE</sequence>
<comment type="similarity">
    <text evidence="3 10">Belongs to the alpha-carbonic anhydrase family.</text>
</comment>
<evidence type="ECO:0000259" key="11">
    <source>
        <dbReference type="PROSITE" id="PS51144"/>
    </source>
</evidence>
<keyword evidence="13" id="KW-1185">Reference proteome</keyword>
<evidence type="ECO:0000256" key="4">
    <source>
        <dbReference type="ARBA" id="ARBA00012925"/>
    </source>
</evidence>
<dbReference type="PROSITE" id="PS51144">
    <property type="entry name" value="ALPHA_CA_2"/>
    <property type="match status" value="1"/>
</dbReference>
<evidence type="ECO:0000256" key="1">
    <source>
        <dbReference type="ARBA" id="ARBA00001947"/>
    </source>
</evidence>
<evidence type="ECO:0000256" key="10">
    <source>
        <dbReference type="RuleBase" id="RU367011"/>
    </source>
</evidence>
<evidence type="ECO:0000256" key="7">
    <source>
        <dbReference type="ARBA" id="ARBA00022833"/>
    </source>
</evidence>
<proteinExistence type="inferred from homology"/>
<evidence type="ECO:0000256" key="8">
    <source>
        <dbReference type="ARBA" id="ARBA00023239"/>
    </source>
</evidence>
<evidence type="ECO:0000256" key="5">
    <source>
        <dbReference type="ARBA" id="ARBA00014628"/>
    </source>
</evidence>
<feature type="signal peptide" evidence="10">
    <location>
        <begin position="1"/>
        <end position="20"/>
    </location>
</feature>
<dbReference type="PANTHER" id="PTHR18952:SF265">
    <property type="entry name" value="CARBONIC ANHYDRASE"/>
    <property type="match status" value="1"/>
</dbReference>
<dbReference type="Proteomes" id="UP001199044">
    <property type="component" value="Unassembled WGS sequence"/>
</dbReference>
<keyword evidence="8 10" id="KW-0456">Lyase</keyword>
<protein>
    <recommendedName>
        <fullName evidence="5 10">Carbonic anhydrase</fullName>
        <ecNumber evidence="4 10">4.2.1.1</ecNumber>
    </recommendedName>
</protein>
<dbReference type="InterPro" id="IPR001148">
    <property type="entry name" value="CA_dom"/>
</dbReference>
<dbReference type="EC" id="4.2.1.1" evidence="4 10"/>
<dbReference type="SUPFAM" id="SSF51069">
    <property type="entry name" value="Carbonic anhydrase"/>
    <property type="match status" value="1"/>
</dbReference>
<dbReference type="RefSeq" id="WP_068717280.1">
    <property type="nucleotide sequence ID" value="NZ_AP014636.1"/>
</dbReference>
<dbReference type="Gene3D" id="3.10.200.10">
    <property type="entry name" value="Alpha carbonic anhydrase"/>
    <property type="match status" value="1"/>
</dbReference>
<keyword evidence="6 10" id="KW-0479">Metal-binding</keyword>
<name>A0ABS7YNJ3_9VIBR</name>
<keyword evidence="7 10" id="KW-0862">Zinc</keyword>
<evidence type="ECO:0000256" key="6">
    <source>
        <dbReference type="ARBA" id="ARBA00022723"/>
    </source>
</evidence>
<evidence type="ECO:0000313" key="12">
    <source>
        <dbReference type="EMBL" id="MCA2017249.1"/>
    </source>
</evidence>
<dbReference type="InterPro" id="IPR041891">
    <property type="entry name" value="Alpha_CA_prokaryot-like"/>
</dbReference>
<reference evidence="13" key="1">
    <citation type="submission" date="2023-07" db="EMBL/GenBank/DDBJ databases">
        <title>Molecular identification of indigenous halophilic bacteria isolated from red sea cost, biodegradation of synthetic dyes and assessment of degraded metabolite toxicity.</title>
        <authorList>
            <person name="Chaieb K."/>
            <person name="Altayb H.N."/>
        </authorList>
    </citation>
    <scope>NUCLEOTIDE SEQUENCE [LARGE SCALE GENOMIC DNA]</scope>
    <source>
        <strain evidence="13">K20</strain>
    </source>
</reference>
<dbReference type="Pfam" id="PF00194">
    <property type="entry name" value="Carb_anhydrase"/>
    <property type="match status" value="1"/>
</dbReference>
<dbReference type="InterPro" id="IPR036398">
    <property type="entry name" value="CA_dom_sf"/>
</dbReference>
<comment type="catalytic activity">
    <reaction evidence="9 10">
        <text>hydrogencarbonate + H(+) = CO2 + H2O</text>
        <dbReference type="Rhea" id="RHEA:10748"/>
        <dbReference type="ChEBI" id="CHEBI:15377"/>
        <dbReference type="ChEBI" id="CHEBI:15378"/>
        <dbReference type="ChEBI" id="CHEBI:16526"/>
        <dbReference type="ChEBI" id="CHEBI:17544"/>
        <dbReference type="EC" id="4.2.1.1"/>
    </reaction>
</comment>
<evidence type="ECO:0000256" key="2">
    <source>
        <dbReference type="ARBA" id="ARBA00002904"/>
    </source>
</evidence>
<feature type="domain" description="Alpha-carbonic anhydrase" evidence="11">
    <location>
        <begin position="21"/>
        <end position="239"/>
    </location>
</feature>
<comment type="function">
    <text evidence="2 10">Reversible hydration of carbon dioxide.</text>
</comment>
<evidence type="ECO:0000256" key="9">
    <source>
        <dbReference type="ARBA" id="ARBA00048348"/>
    </source>
</evidence>
<dbReference type="PROSITE" id="PS00162">
    <property type="entry name" value="ALPHA_CA_1"/>
    <property type="match status" value="1"/>
</dbReference>
<dbReference type="PANTHER" id="PTHR18952">
    <property type="entry name" value="CARBONIC ANHYDRASE"/>
    <property type="match status" value="1"/>
</dbReference>
<evidence type="ECO:0000313" key="13">
    <source>
        <dbReference type="Proteomes" id="UP001199044"/>
    </source>
</evidence>
<dbReference type="SMART" id="SM01057">
    <property type="entry name" value="Carb_anhydrase"/>
    <property type="match status" value="1"/>
</dbReference>
<gene>
    <name evidence="12" type="ORF">LDJ79_14080</name>
</gene>
<feature type="chain" id="PRO_5044975009" description="Carbonic anhydrase" evidence="10">
    <location>
        <begin position="21"/>
        <end position="239"/>
    </location>
</feature>
<accession>A0ABS7YNJ3</accession>
<dbReference type="CDD" id="cd03124">
    <property type="entry name" value="alpha_CA_prokaryotic_like"/>
    <property type="match status" value="1"/>
</dbReference>
<evidence type="ECO:0000256" key="3">
    <source>
        <dbReference type="ARBA" id="ARBA00010718"/>
    </source>
</evidence>
<organism evidence="12 13">
    <name type="scientific">Vibrio tritonius</name>
    <dbReference type="NCBI Taxonomy" id="1435069"/>
    <lineage>
        <taxon>Bacteria</taxon>
        <taxon>Pseudomonadati</taxon>
        <taxon>Pseudomonadota</taxon>
        <taxon>Gammaproteobacteria</taxon>
        <taxon>Vibrionales</taxon>
        <taxon>Vibrionaceae</taxon>
        <taxon>Vibrio</taxon>
    </lineage>
</organism>
<comment type="cofactor">
    <cofactor evidence="1 10">
        <name>Zn(2+)</name>
        <dbReference type="ChEBI" id="CHEBI:29105"/>
    </cofactor>
</comment>
<keyword evidence="10" id="KW-0732">Signal</keyword>